<gene>
    <name evidence="3" type="ORF">CEXT_488241</name>
</gene>
<evidence type="ECO:0000313" key="3">
    <source>
        <dbReference type="EMBL" id="GIY92872.1"/>
    </source>
</evidence>
<dbReference type="AlphaFoldDB" id="A0AAV4XCG2"/>
<name>A0AAV4XCG2_CAEEX</name>
<reference evidence="3 4" key="1">
    <citation type="submission" date="2021-06" db="EMBL/GenBank/DDBJ databases">
        <title>Caerostris extrusa draft genome.</title>
        <authorList>
            <person name="Kono N."/>
            <person name="Arakawa K."/>
        </authorList>
    </citation>
    <scope>NUCLEOTIDE SEQUENCE [LARGE SCALE GENOMIC DNA]</scope>
</reference>
<organism evidence="3 4">
    <name type="scientific">Caerostris extrusa</name>
    <name type="common">Bark spider</name>
    <name type="synonym">Caerostris bankana</name>
    <dbReference type="NCBI Taxonomy" id="172846"/>
    <lineage>
        <taxon>Eukaryota</taxon>
        <taxon>Metazoa</taxon>
        <taxon>Ecdysozoa</taxon>
        <taxon>Arthropoda</taxon>
        <taxon>Chelicerata</taxon>
        <taxon>Arachnida</taxon>
        <taxon>Araneae</taxon>
        <taxon>Araneomorphae</taxon>
        <taxon>Entelegynae</taxon>
        <taxon>Araneoidea</taxon>
        <taxon>Araneidae</taxon>
        <taxon>Caerostris</taxon>
    </lineage>
</organism>
<keyword evidence="2" id="KW-0812">Transmembrane</keyword>
<accession>A0AAV4XCG2</accession>
<keyword evidence="2" id="KW-1133">Transmembrane helix</keyword>
<feature type="transmembrane region" description="Helical" evidence="2">
    <location>
        <begin position="121"/>
        <end position="144"/>
    </location>
</feature>
<comment type="caution">
    <text evidence="3">The sequence shown here is derived from an EMBL/GenBank/DDBJ whole genome shotgun (WGS) entry which is preliminary data.</text>
</comment>
<evidence type="ECO:0000256" key="2">
    <source>
        <dbReference type="SAM" id="Phobius"/>
    </source>
</evidence>
<evidence type="ECO:0000313" key="4">
    <source>
        <dbReference type="Proteomes" id="UP001054945"/>
    </source>
</evidence>
<keyword evidence="2" id="KW-0472">Membrane</keyword>
<sequence length="147" mass="16972">MKPHNFTKTRTPLDQKPKESNNSSAIYQYQDHNLSSDLVLGSYFTLNFPNNSFRSLPNDSFKVETNVLEVMCMQNTTKTVHYERSMKKLFSCDVAFVPLKIGLDHGEFLAQVYRTEIYRRVLVIMISMWFKNGCNSACLTVFIINAP</sequence>
<dbReference type="EMBL" id="BPLR01017596">
    <property type="protein sequence ID" value="GIY92872.1"/>
    <property type="molecule type" value="Genomic_DNA"/>
</dbReference>
<evidence type="ECO:0000256" key="1">
    <source>
        <dbReference type="SAM" id="MobiDB-lite"/>
    </source>
</evidence>
<proteinExistence type="predicted"/>
<protein>
    <submittedName>
        <fullName evidence="3">Uncharacterized protein</fullName>
    </submittedName>
</protein>
<dbReference type="Proteomes" id="UP001054945">
    <property type="component" value="Unassembled WGS sequence"/>
</dbReference>
<feature type="region of interest" description="Disordered" evidence="1">
    <location>
        <begin position="1"/>
        <end position="22"/>
    </location>
</feature>
<keyword evidence="4" id="KW-1185">Reference proteome</keyword>